<dbReference type="Proteomes" id="UP000271889">
    <property type="component" value="Unassembled WGS sequence"/>
</dbReference>
<organism evidence="2 3">
    <name type="scientific">Cylicostephanus goldi</name>
    <name type="common">Nematode worm</name>
    <dbReference type="NCBI Taxonomy" id="71465"/>
    <lineage>
        <taxon>Eukaryota</taxon>
        <taxon>Metazoa</taxon>
        <taxon>Ecdysozoa</taxon>
        <taxon>Nematoda</taxon>
        <taxon>Chromadorea</taxon>
        <taxon>Rhabditida</taxon>
        <taxon>Rhabditina</taxon>
        <taxon>Rhabditomorpha</taxon>
        <taxon>Strongyloidea</taxon>
        <taxon>Strongylidae</taxon>
        <taxon>Cylicostephanus</taxon>
    </lineage>
</organism>
<feature type="region of interest" description="Disordered" evidence="1">
    <location>
        <begin position="68"/>
        <end position="130"/>
    </location>
</feature>
<dbReference type="OrthoDB" id="5798326at2759"/>
<dbReference type="AlphaFoldDB" id="A0A3P7QJT0"/>
<evidence type="ECO:0000313" key="3">
    <source>
        <dbReference type="Proteomes" id="UP000271889"/>
    </source>
</evidence>
<proteinExistence type="predicted"/>
<keyword evidence="3" id="KW-1185">Reference proteome</keyword>
<feature type="compositionally biased region" description="Basic and acidic residues" evidence="1">
    <location>
        <begin position="1"/>
        <end position="12"/>
    </location>
</feature>
<evidence type="ECO:0000256" key="1">
    <source>
        <dbReference type="SAM" id="MobiDB-lite"/>
    </source>
</evidence>
<protein>
    <submittedName>
        <fullName evidence="2">Uncharacterized protein</fullName>
    </submittedName>
</protein>
<feature type="compositionally biased region" description="Basic and acidic residues" evidence="1">
    <location>
        <begin position="70"/>
        <end position="80"/>
    </location>
</feature>
<feature type="compositionally biased region" description="Polar residues" evidence="1">
    <location>
        <begin position="91"/>
        <end position="119"/>
    </location>
</feature>
<accession>A0A3P7QJT0</accession>
<evidence type="ECO:0000313" key="2">
    <source>
        <dbReference type="EMBL" id="VDN32252.1"/>
    </source>
</evidence>
<dbReference type="EMBL" id="UYRV01120341">
    <property type="protein sequence ID" value="VDN32252.1"/>
    <property type="molecule type" value="Genomic_DNA"/>
</dbReference>
<sequence length="144" mass="15816">MQELNDLDKEQQSNKIMGAANEESLPLHGNVKEVKQSSVVCEEPMDDAVVEIRKTVIETGTEKSVVVEEDGAHKQMKEQEMTVPDVKVSNPAYTTSDLPSSSDASTTVNPVSKVESTSAEEPALKKTKFMKKKKKPVEVSRIVV</sequence>
<name>A0A3P7QJT0_CYLGO</name>
<gene>
    <name evidence="2" type="ORF">CGOC_LOCUS12064</name>
</gene>
<feature type="region of interest" description="Disordered" evidence="1">
    <location>
        <begin position="1"/>
        <end position="30"/>
    </location>
</feature>
<reference evidence="2 3" key="1">
    <citation type="submission" date="2018-11" db="EMBL/GenBank/DDBJ databases">
        <authorList>
            <consortium name="Pathogen Informatics"/>
        </authorList>
    </citation>
    <scope>NUCLEOTIDE SEQUENCE [LARGE SCALE GENOMIC DNA]</scope>
</reference>